<dbReference type="AlphaFoldDB" id="A0A9D2H9D7"/>
<name>A0A9D2H9D7_9FIRM</name>
<evidence type="ECO:0000256" key="1">
    <source>
        <dbReference type="SAM" id="MobiDB-lite"/>
    </source>
</evidence>
<reference evidence="2" key="2">
    <citation type="submission" date="2021-04" db="EMBL/GenBank/DDBJ databases">
        <authorList>
            <person name="Gilroy R."/>
        </authorList>
    </citation>
    <scope>NUCLEOTIDE SEQUENCE</scope>
    <source>
        <strain evidence="2">ChiSjej2B20-11307</strain>
    </source>
</reference>
<dbReference type="EMBL" id="DXAK01000040">
    <property type="protein sequence ID" value="HJA06943.1"/>
    <property type="molecule type" value="Genomic_DNA"/>
</dbReference>
<proteinExistence type="predicted"/>
<feature type="region of interest" description="Disordered" evidence="1">
    <location>
        <begin position="164"/>
        <end position="184"/>
    </location>
</feature>
<dbReference type="InterPro" id="IPR043756">
    <property type="entry name" value="DUF5702"/>
</dbReference>
<sequence>MKKAEITVFLSLVFVLIVSFVLGILQISVIHTSKNLSRLTTDRAVFSVFGEYQTRLLEDYYIFAIDGSYGSGEFSQDKILGRMYYYGGDGTKHEITGIQFLTDNGGQSFREQALEYMEETYGIGLVHDLTGLTADWETQEIQAEEIGKKEETILADLENLKESAESLSEETVEKPGGEGEDIEGSPFTCIEQIEKAGILSVVMPKDMELSEKSIPLDSQVSKRELLTGSGSFPMRQGMNGISERLLFDEYILNSFTNAADTEEKNRSLSYEVEYILSGKASDKDNLEAVLMKIFLIRMALNYAYLLGDSGKKAEAEALAFALSVILLIPEGTEILKQLILLAWAAGESVADIRTLLLGGRVPLIKTAENWRISLPELLVLGDGSEQLQGADTQGGISYKEYLRALLFLTNQNETVMRSLDRIEENLVSEHGLNFFRADQCVTKIEMKNIAGIFGGMEYTYPVYFGYE</sequence>
<dbReference type="Pfam" id="PF18960">
    <property type="entry name" value="DUF5702"/>
    <property type="match status" value="1"/>
</dbReference>
<reference evidence="2" key="1">
    <citation type="journal article" date="2021" name="PeerJ">
        <title>Extensive microbial diversity within the chicken gut microbiome revealed by metagenomics and culture.</title>
        <authorList>
            <person name="Gilroy R."/>
            <person name="Ravi A."/>
            <person name="Getino M."/>
            <person name="Pursley I."/>
            <person name="Horton D.L."/>
            <person name="Alikhan N.F."/>
            <person name="Baker D."/>
            <person name="Gharbi K."/>
            <person name="Hall N."/>
            <person name="Watson M."/>
            <person name="Adriaenssens E.M."/>
            <person name="Foster-Nyarko E."/>
            <person name="Jarju S."/>
            <person name="Secka A."/>
            <person name="Antonio M."/>
            <person name="Oren A."/>
            <person name="Chaudhuri R.R."/>
            <person name="La Ragione R."/>
            <person name="Hildebrand F."/>
            <person name="Pallen M.J."/>
        </authorList>
    </citation>
    <scope>NUCLEOTIDE SEQUENCE</scope>
    <source>
        <strain evidence="2">ChiSjej2B20-11307</strain>
    </source>
</reference>
<gene>
    <name evidence="2" type="ORF">H9798_07380</name>
</gene>
<organism evidence="2 3">
    <name type="scientific">Candidatus Mediterraneibacter pullicola</name>
    <dbReference type="NCBI Taxonomy" id="2838682"/>
    <lineage>
        <taxon>Bacteria</taxon>
        <taxon>Bacillati</taxon>
        <taxon>Bacillota</taxon>
        <taxon>Clostridia</taxon>
        <taxon>Lachnospirales</taxon>
        <taxon>Lachnospiraceae</taxon>
        <taxon>Mediterraneibacter</taxon>
    </lineage>
</organism>
<dbReference type="Proteomes" id="UP000824223">
    <property type="component" value="Unassembled WGS sequence"/>
</dbReference>
<protein>
    <submittedName>
        <fullName evidence="2">Uncharacterized protein</fullName>
    </submittedName>
</protein>
<accession>A0A9D2H9D7</accession>
<comment type="caution">
    <text evidence="2">The sequence shown here is derived from an EMBL/GenBank/DDBJ whole genome shotgun (WGS) entry which is preliminary data.</text>
</comment>
<evidence type="ECO:0000313" key="3">
    <source>
        <dbReference type="Proteomes" id="UP000824223"/>
    </source>
</evidence>
<evidence type="ECO:0000313" key="2">
    <source>
        <dbReference type="EMBL" id="HJA06943.1"/>
    </source>
</evidence>